<dbReference type="InterPro" id="IPR015943">
    <property type="entry name" value="WD40/YVTN_repeat-like_dom_sf"/>
</dbReference>
<dbReference type="InterPro" id="IPR017441">
    <property type="entry name" value="Protein_kinase_ATP_BS"/>
</dbReference>
<evidence type="ECO:0000256" key="1">
    <source>
        <dbReference type="ARBA" id="ARBA00022679"/>
    </source>
</evidence>
<evidence type="ECO:0000313" key="9">
    <source>
        <dbReference type="Proteomes" id="UP001055940"/>
    </source>
</evidence>
<name>A0ABY5D9E4_9ACTN</name>
<dbReference type="PROSITE" id="PS00107">
    <property type="entry name" value="PROTEIN_KINASE_ATP"/>
    <property type="match status" value="1"/>
</dbReference>
<dbReference type="InterPro" id="IPR011009">
    <property type="entry name" value="Kinase-like_dom_sf"/>
</dbReference>
<evidence type="ECO:0000256" key="6">
    <source>
        <dbReference type="SAM" id="MobiDB-lite"/>
    </source>
</evidence>
<dbReference type="PROSITE" id="PS50011">
    <property type="entry name" value="PROTEIN_KINASE_DOM"/>
    <property type="match status" value="1"/>
</dbReference>
<keyword evidence="2 5" id="KW-0547">Nucleotide-binding</keyword>
<dbReference type="GO" id="GO:0016301">
    <property type="term" value="F:kinase activity"/>
    <property type="evidence" value="ECO:0007669"/>
    <property type="project" value="UniProtKB-KW"/>
</dbReference>
<evidence type="ECO:0000259" key="7">
    <source>
        <dbReference type="PROSITE" id="PS50011"/>
    </source>
</evidence>
<gene>
    <name evidence="8" type="ORF">NE857_32855</name>
</gene>
<proteinExistence type="predicted"/>
<dbReference type="Gene3D" id="1.10.510.10">
    <property type="entry name" value="Transferase(Phosphotransferase) domain 1"/>
    <property type="match status" value="1"/>
</dbReference>
<keyword evidence="9" id="KW-1185">Reference proteome</keyword>
<evidence type="ECO:0000256" key="3">
    <source>
        <dbReference type="ARBA" id="ARBA00022777"/>
    </source>
</evidence>
<dbReference type="PROSITE" id="PS00108">
    <property type="entry name" value="PROTEIN_KINASE_ST"/>
    <property type="match status" value="1"/>
</dbReference>
<organism evidence="8 9">
    <name type="scientific">Nocardiopsis exhalans</name>
    <dbReference type="NCBI Taxonomy" id="163604"/>
    <lineage>
        <taxon>Bacteria</taxon>
        <taxon>Bacillati</taxon>
        <taxon>Actinomycetota</taxon>
        <taxon>Actinomycetes</taxon>
        <taxon>Streptosporangiales</taxon>
        <taxon>Nocardiopsidaceae</taxon>
        <taxon>Nocardiopsis</taxon>
    </lineage>
</organism>
<protein>
    <submittedName>
        <fullName evidence="8">Serine/threonine-protein kinase</fullName>
    </submittedName>
</protein>
<keyword evidence="4 5" id="KW-0067">ATP-binding</keyword>
<dbReference type="CDD" id="cd14014">
    <property type="entry name" value="STKc_PknB_like"/>
    <property type="match status" value="1"/>
</dbReference>
<dbReference type="SMART" id="SM00220">
    <property type="entry name" value="S_TKc"/>
    <property type="match status" value="1"/>
</dbReference>
<dbReference type="EMBL" id="CP099837">
    <property type="protein sequence ID" value="USY19959.1"/>
    <property type="molecule type" value="Genomic_DNA"/>
</dbReference>
<keyword evidence="3 8" id="KW-0418">Kinase</keyword>
<dbReference type="PANTHER" id="PTHR43289">
    <property type="entry name" value="MITOGEN-ACTIVATED PROTEIN KINASE KINASE KINASE 20-RELATED"/>
    <property type="match status" value="1"/>
</dbReference>
<dbReference type="Gene3D" id="3.30.200.20">
    <property type="entry name" value="Phosphorylase Kinase, domain 1"/>
    <property type="match status" value="1"/>
</dbReference>
<dbReference type="InterPro" id="IPR000719">
    <property type="entry name" value="Prot_kinase_dom"/>
</dbReference>
<dbReference type="SUPFAM" id="SSF56112">
    <property type="entry name" value="Protein kinase-like (PK-like)"/>
    <property type="match status" value="1"/>
</dbReference>
<dbReference type="RefSeq" id="WP_254419101.1">
    <property type="nucleotide sequence ID" value="NZ_BAAAJB010000002.1"/>
</dbReference>
<dbReference type="InterPro" id="IPR008271">
    <property type="entry name" value="Ser/Thr_kinase_AS"/>
</dbReference>
<reference evidence="8" key="1">
    <citation type="submission" date="2022-06" db="EMBL/GenBank/DDBJ databases">
        <authorList>
            <person name="Ping M."/>
        </authorList>
    </citation>
    <scope>NUCLEOTIDE SEQUENCE</scope>
    <source>
        <strain evidence="8">JCM11759T</strain>
    </source>
</reference>
<evidence type="ECO:0000256" key="5">
    <source>
        <dbReference type="PROSITE-ProRule" id="PRU10141"/>
    </source>
</evidence>
<evidence type="ECO:0000313" key="8">
    <source>
        <dbReference type="EMBL" id="USY19959.1"/>
    </source>
</evidence>
<feature type="region of interest" description="Disordered" evidence="6">
    <location>
        <begin position="382"/>
        <end position="421"/>
    </location>
</feature>
<evidence type="ECO:0000256" key="2">
    <source>
        <dbReference type="ARBA" id="ARBA00022741"/>
    </source>
</evidence>
<dbReference type="Pfam" id="PF00069">
    <property type="entry name" value="Pkinase"/>
    <property type="match status" value="1"/>
</dbReference>
<feature type="binding site" evidence="5">
    <location>
        <position position="43"/>
    </location>
    <ligand>
        <name>ATP</name>
        <dbReference type="ChEBI" id="CHEBI:30616"/>
    </ligand>
</feature>
<sequence>MQPLSSDDPHAIGPHRLLARLGAGGMGKVYLARTPDGHLCALKVVKEDLAHDIQFRARFAREVRTAQRVHGPFTPAVVDADPDAPAPWMATEYVPGPTLKEAVRENGPFPEESLRVLTLGMARALHTIHTAGLMHRDLKPSNILLSPRGPQVIDFGIARAVEGTVLTRTGQTFGTPAYTSPEQITGQNVTPRADVFSMAGAVLFAASGKPPFGEGTPISTLTKVMKGDPLLESVPEGPLRDLLARCFAKDPSQRPDADTVLQELSGLPLPSAEHGWLPSQVNQQINVKASETQRAEAAEHTTAPMAAGSGPHAALTGTSGPGGPGGPGSGSGVPGPGGNGNEQSARPWWRSRTTVIVAAAAAALILLGGSALALNALPLGSDGSSEDVAGGDETGGGPESDGSDGETEGGGGEAAGERSELDDSALQGFLYSLGFSEDGEELHVFGSNTLSSWNWREGVSLDHYTPTPTGAMMTPNGFVAGTALNHIAVWEGGSDNRIAVIGNDDGEERGQFDMPALNSDSTLVATIGSDDGTVDGEPNIQVWDVQTRELQSEFAVEGRLTDLFYTHDDSALVGVVTEPGYSPHIAAVVWDPETGEELQRFDGAEYYSVSLSPDGTSLAMVTDRTEAHIADIGTGEIRDLESAGLTYNELTEVEFSADGSLVYGATSEFSDVPGLVWDAESGDLVPTDGLTLNVPVGVHPDGEHIATAVSEGGVHTIRILDADFNVVAEVN</sequence>
<dbReference type="Gene3D" id="2.130.10.10">
    <property type="entry name" value="YVTN repeat-like/Quinoprotein amine dehydrogenase"/>
    <property type="match status" value="1"/>
</dbReference>
<dbReference type="SUPFAM" id="SSF82171">
    <property type="entry name" value="DPP6 N-terminal domain-like"/>
    <property type="match status" value="1"/>
</dbReference>
<feature type="compositionally biased region" description="Gly residues" evidence="6">
    <location>
        <begin position="319"/>
        <end position="340"/>
    </location>
</feature>
<dbReference type="PANTHER" id="PTHR43289:SF34">
    <property type="entry name" value="SERINE_THREONINE-PROTEIN KINASE YBDM-RELATED"/>
    <property type="match status" value="1"/>
</dbReference>
<feature type="domain" description="Protein kinase" evidence="7">
    <location>
        <begin position="15"/>
        <end position="277"/>
    </location>
</feature>
<accession>A0ABY5D9E4</accession>
<evidence type="ECO:0000256" key="4">
    <source>
        <dbReference type="ARBA" id="ARBA00022840"/>
    </source>
</evidence>
<keyword evidence="1" id="KW-0808">Transferase</keyword>
<dbReference type="Proteomes" id="UP001055940">
    <property type="component" value="Chromosome"/>
</dbReference>
<feature type="region of interest" description="Disordered" evidence="6">
    <location>
        <begin position="288"/>
        <end position="345"/>
    </location>
</feature>